<organism evidence="1 2">
    <name type="scientific">Rotaria magnacalcarata</name>
    <dbReference type="NCBI Taxonomy" id="392030"/>
    <lineage>
        <taxon>Eukaryota</taxon>
        <taxon>Metazoa</taxon>
        <taxon>Spiralia</taxon>
        <taxon>Gnathifera</taxon>
        <taxon>Rotifera</taxon>
        <taxon>Eurotatoria</taxon>
        <taxon>Bdelloidea</taxon>
        <taxon>Philodinida</taxon>
        <taxon>Philodinidae</taxon>
        <taxon>Rotaria</taxon>
    </lineage>
</organism>
<dbReference type="Proteomes" id="UP000681720">
    <property type="component" value="Unassembled WGS sequence"/>
</dbReference>
<protein>
    <submittedName>
        <fullName evidence="1">Uncharacterized protein</fullName>
    </submittedName>
</protein>
<gene>
    <name evidence="1" type="ORF">GIL414_LOCUS25796</name>
</gene>
<reference evidence="1" key="1">
    <citation type="submission" date="2021-02" db="EMBL/GenBank/DDBJ databases">
        <authorList>
            <person name="Nowell W R."/>
        </authorList>
    </citation>
    <scope>NUCLEOTIDE SEQUENCE</scope>
</reference>
<comment type="caution">
    <text evidence="1">The sequence shown here is derived from an EMBL/GenBank/DDBJ whole genome shotgun (WGS) entry which is preliminary data.</text>
</comment>
<accession>A0A8S2TUK8</accession>
<evidence type="ECO:0000313" key="1">
    <source>
        <dbReference type="EMBL" id="CAF4299930.1"/>
    </source>
</evidence>
<name>A0A8S2TUK8_9BILA</name>
<dbReference type="AlphaFoldDB" id="A0A8S2TUK8"/>
<evidence type="ECO:0000313" key="2">
    <source>
        <dbReference type="Proteomes" id="UP000681720"/>
    </source>
</evidence>
<dbReference type="EMBL" id="CAJOBJ010035982">
    <property type="protein sequence ID" value="CAF4299930.1"/>
    <property type="molecule type" value="Genomic_DNA"/>
</dbReference>
<feature type="non-terminal residue" evidence="1">
    <location>
        <position position="44"/>
    </location>
</feature>
<proteinExistence type="predicted"/>
<sequence length="44" mass="4898">MAYAPLPSLDDLNVREWNELTSTNEKIIEFCQQVGLIHVLPAGA</sequence>